<comment type="similarity">
    <text evidence="7">Belongs to the ABC transporter superfamily. Macrolide exporter (TC 3.A.1.122) family.</text>
</comment>
<evidence type="ECO:0000256" key="7">
    <source>
        <dbReference type="ARBA" id="ARBA00038388"/>
    </source>
</evidence>
<dbReference type="CDD" id="cd03255">
    <property type="entry name" value="ABC_MJ0796_LolCDE_FtsE"/>
    <property type="match status" value="1"/>
</dbReference>
<dbReference type="PANTHER" id="PTHR24220">
    <property type="entry name" value="IMPORT ATP-BINDING PROTEIN"/>
    <property type="match status" value="1"/>
</dbReference>
<accession>A0A840MKV3</accession>
<evidence type="ECO:0000313" key="9">
    <source>
        <dbReference type="EMBL" id="MBB5016763.1"/>
    </source>
</evidence>
<dbReference type="InterPro" id="IPR017871">
    <property type="entry name" value="ABC_transporter-like_CS"/>
</dbReference>
<feature type="domain" description="ABC transporter" evidence="8">
    <location>
        <begin position="7"/>
        <end position="238"/>
    </location>
</feature>
<organism evidence="9 10">
    <name type="scientific">Chitinivorax tropicus</name>
    <dbReference type="NCBI Taxonomy" id="714531"/>
    <lineage>
        <taxon>Bacteria</taxon>
        <taxon>Pseudomonadati</taxon>
        <taxon>Pseudomonadota</taxon>
        <taxon>Betaproteobacteria</taxon>
        <taxon>Chitinivorax</taxon>
    </lineage>
</organism>
<dbReference type="SMART" id="SM00382">
    <property type="entry name" value="AAA"/>
    <property type="match status" value="1"/>
</dbReference>
<dbReference type="InterPro" id="IPR003439">
    <property type="entry name" value="ABC_transporter-like_ATP-bd"/>
</dbReference>
<dbReference type="GO" id="GO:0005524">
    <property type="term" value="F:ATP binding"/>
    <property type="evidence" value="ECO:0007669"/>
    <property type="project" value="UniProtKB-KW"/>
</dbReference>
<evidence type="ECO:0000259" key="8">
    <source>
        <dbReference type="PROSITE" id="PS50893"/>
    </source>
</evidence>
<dbReference type="PANTHER" id="PTHR24220:SF659">
    <property type="entry name" value="TRANSPORTER, PUTATIVE-RELATED"/>
    <property type="match status" value="1"/>
</dbReference>
<keyword evidence="3" id="KW-0547">Nucleotide-binding</keyword>
<dbReference type="GO" id="GO:0098796">
    <property type="term" value="C:membrane protein complex"/>
    <property type="evidence" value="ECO:0007669"/>
    <property type="project" value="UniProtKB-ARBA"/>
</dbReference>
<gene>
    <name evidence="9" type="ORF">HNQ59_000025</name>
</gene>
<keyword evidence="4 9" id="KW-0067">ATP-binding</keyword>
<dbReference type="GO" id="GO:0005886">
    <property type="term" value="C:plasma membrane"/>
    <property type="evidence" value="ECO:0007669"/>
    <property type="project" value="TreeGrafter"/>
</dbReference>
<evidence type="ECO:0000256" key="2">
    <source>
        <dbReference type="ARBA" id="ARBA00022475"/>
    </source>
</evidence>
<dbReference type="AlphaFoldDB" id="A0A840MKV3"/>
<keyword evidence="10" id="KW-1185">Reference proteome</keyword>
<dbReference type="InterPro" id="IPR015854">
    <property type="entry name" value="ABC_transpr_LolD-like"/>
</dbReference>
<dbReference type="Gene3D" id="3.40.50.300">
    <property type="entry name" value="P-loop containing nucleotide triphosphate hydrolases"/>
    <property type="match status" value="1"/>
</dbReference>
<dbReference type="FunFam" id="3.40.50.300:FF:000032">
    <property type="entry name" value="Export ABC transporter ATP-binding protein"/>
    <property type="match status" value="1"/>
</dbReference>
<evidence type="ECO:0000256" key="6">
    <source>
        <dbReference type="ARBA" id="ARBA00023251"/>
    </source>
</evidence>
<dbReference type="InterPro" id="IPR027417">
    <property type="entry name" value="P-loop_NTPase"/>
</dbReference>
<keyword evidence="5" id="KW-0812">Transmembrane</keyword>
<keyword evidence="5" id="KW-1133">Transmembrane helix</keyword>
<keyword evidence="6" id="KW-0046">Antibiotic resistance</keyword>
<dbReference type="GO" id="GO:0046677">
    <property type="term" value="P:response to antibiotic"/>
    <property type="evidence" value="ECO:0007669"/>
    <property type="project" value="UniProtKB-KW"/>
</dbReference>
<dbReference type="GO" id="GO:0022857">
    <property type="term" value="F:transmembrane transporter activity"/>
    <property type="evidence" value="ECO:0007669"/>
    <property type="project" value="TreeGrafter"/>
</dbReference>
<evidence type="ECO:0000313" key="10">
    <source>
        <dbReference type="Proteomes" id="UP000575898"/>
    </source>
</evidence>
<dbReference type="InterPro" id="IPR003593">
    <property type="entry name" value="AAA+_ATPase"/>
</dbReference>
<dbReference type="PROSITE" id="PS50893">
    <property type="entry name" value="ABC_TRANSPORTER_2"/>
    <property type="match status" value="1"/>
</dbReference>
<evidence type="ECO:0000256" key="1">
    <source>
        <dbReference type="ARBA" id="ARBA00022448"/>
    </source>
</evidence>
<keyword evidence="2" id="KW-1003">Cell membrane</keyword>
<keyword evidence="1" id="KW-0813">Transport</keyword>
<protein>
    <submittedName>
        <fullName evidence="9">Putative ABC transport system ATP-binding protein</fullName>
    </submittedName>
</protein>
<sequence>MSATPTLIGEQLVKSFSSGKTRQTVLNGISLSILPGELTLIIGPSGSGKSTLLSVLSGLLLPDSGTVHAMGMELSRLSAEALDRFRLEYCGFVFQGFNLFTSLTALENVLLPLNYGPKIDKAVAVRRATAALELVGLGNRIKLRPMELSGGEKQRVAIARALVKEPKLLFADEPTSALDSHNGQIVIDILHHIAQEHGTTVLGVSHDNRLIKHADRVITLEDGAVVKDQRARNMLEAA</sequence>
<proteinExistence type="inferred from homology"/>
<dbReference type="RefSeq" id="WP_184033491.1">
    <property type="nucleotide sequence ID" value="NZ_JACHHY010000001.1"/>
</dbReference>
<dbReference type="SUPFAM" id="SSF52540">
    <property type="entry name" value="P-loop containing nucleoside triphosphate hydrolases"/>
    <property type="match status" value="1"/>
</dbReference>
<name>A0A840MKV3_9PROT</name>
<reference evidence="9 10" key="1">
    <citation type="submission" date="2020-08" db="EMBL/GenBank/DDBJ databases">
        <title>Genomic Encyclopedia of Type Strains, Phase IV (KMG-IV): sequencing the most valuable type-strain genomes for metagenomic binning, comparative biology and taxonomic classification.</title>
        <authorList>
            <person name="Goeker M."/>
        </authorList>
    </citation>
    <scope>NUCLEOTIDE SEQUENCE [LARGE SCALE GENOMIC DNA]</scope>
    <source>
        <strain evidence="9 10">DSM 27165</strain>
    </source>
</reference>
<dbReference type="PROSITE" id="PS00211">
    <property type="entry name" value="ABC_TRANSPORTER_1"/>
    <property type="match status" value="1"/>
</dbReference>
<dbReference type="InterPro" id="IPR017911">
    <property type="entry name" value="MacB-like_ATP-bd"/>
</dbReference>
<comment type="caution">
    <text evidence="9">The sequence shown here is derived from an EMBL/GenBank/DDBJ whole genome shotgun (WGS) entry which is preliminary data.</text>
</comment>
<evidence type="ECO:0000256" key="3">
    <source>
        <dbReference type="ARBA" id="ARBA00022741"/>
    </source>
</evidence>
<dbReference type="EMBL" id="JACHHY010000001">
    <property type="protein sequence ID" value="MBB5016763.1"/>
    <property type="molecule type" value="Genomic_DNA"/>
</dbReference>
<dbReference type="Pfam" id="PF00005">
    <property type="entry name" value="ABC_tran"/>
    <property type="match status" value="1"/>
</dbReference>
<dbReference type="GO" id="GO:0016887">
    <property type="term" value="F:ATP hydrolysis activity"/>
    <property type="evidence" value="ECO:0007669"/>
    <property type="project" value="InterPro"/>
</dbReference>
<dbReference type="Proteomes" id="UP000575898">
    <property type="component" value="Unassembled WGS sequence"/>
</dbReference>
<evidence type="ECO:0000256" key="5">
    <source>
        <dbReference type="ARBA" id="ARBA00022989"/>
    </source>
</evidence>
<keyword evidence="5" id="KW-0472">Membrane</keyword>
<evidence type="ECO:0000256" key="4">
    <source>
        <dbReference type="ARBA" id="ARBA00022840"/>
    </source>
</evidence>